<evidence type="ECO:0000313" key="6">
    <source>
        <dbReference type="EMBL" id="CDH34863.1"/>
    </source>
</evidence>
<keyword evidence="1" id="KW-0808">Transferase</keyword>
<accession>A0A077QNH0</accession>
<name>A0A077QNH0_XENBV</name>
<dbReference type="Pfam" id="PF03421">
    <property type="entry name" value="Acetyltransf_14"/>
    <property type="match status" value="1"/>
</dbReference>
<keyword evidence="2" id="KW-0012">Acyltransferase</keyword>
<dbReference type="HOGENOM" id="CLU_930496_0_0_6"/>
<dbReference type="RefSeq" id="WP_038181694.1">
    <property type="nucleotide sequence ID" value="NZ_CAWLWA010000047.1"/>
</dbReference>
<evidence type="ECO:0000256" key="4">
    <source>
        <dbReference type="ARBA" id="ARBA00048364"/>
    </source>
</evidence>
<reference evidence="6" key="1">
    <citation type="submission" date="2013-07" db="EMBL/GenBank/DDBJ databases">
        <title>Sub-species coevolution in mutualistic symbiosis.</title>
        <authorList>
            <person name="Murfin K."/>
            <person name="Klassen J."/>
            <person name="Lee M."/>
            <person name="Forst S."/>
            <person name="Stock P."/>
            <person name="Goodrich-Blair H."/>
        </authorList>
    </citation>
    <scope>NUCLEOTIDE SEQUENCE [LARGE SCALE GENOMIC DNA]</scope>
    <source>
        <strain evidence="6">Intermedium</strain>
    </source>
</reference>
<sequence length="299" mass="35034">MSDKDSLISYIDKIRSNKTNNHQFNNIRMDFVNCNIILKHLNATSSMNSHPTIMTINDFADSIKELNKLNNNEHKRFVINAGDDRTHFAAANVFKDMVNNISIIFVDSSRGKNQFIFSILHFTINELNDVSNIKTLYIYNQIQNSDADCLLFSLHFLKKMHKYRDHFVKLHQDLFNNKIEFIRENHAPYAPVLDDAPSKVARVVFFDQAIKLLPIDFFKHAQSMKLMNTYNDYFKSHLGEINKDMKANKQPGGRETLIDRYKRHEVIRTIDEKKRIYSNSIEEKRLSLAEAALRWLDES</sequence>
<evidence type="ECO:0000256" key="5">
    <source>
        <dbReference type="ARBA" id="ARBA00048662"/>
    </source>
</evidence>
<proteinExistence type="inferred from homology"/>
<protein>
    <submittedName>
        <fullName evidence="6">Uncharacterized protein</fullName>
    </submittedName>
</protein>
<dbReference type="EMBL" id="CBTB010000269">
    <property type="protein sequence ID" value="CDH34863.1"/>
    <property type="molecule type" value="Genomic_DNA"/>
</dbReference>
<gene>
    <name evidence="6" type="ORF">XBI1_600005</name>
</gene>
<dbReference type="GO" id="GO:0016746">
    <property type="term" value="F:acyltransferase activity"/>
    <property type="evidence" value="ECO:0007669"/>
    <property type="project" value="UniProtKB-KW"/>
</dbReference>
<organism evidence="6">
    <name type="scientific">Xenorhabdus bovienii str. Intermedium</name>
    <dbReference type="NCBI Taxonomy" id="1379677"/>
    <lineage>
        <taxon>Bacteria</taxon>
        <taxon>Pseudomonadati</taxon>
        <taxon>Pseudomonadota</taxon>
        <taxon>Gammaproteobacteria</taxon>
        <taxon>Enterobacterales</taxon>
        <taxon>Morganellaceae</taxon>
        <taxon>Xenorhabdus</taxon>
    </lineage>
</organism>
<dbReference type="AlphaFoldDB" id="A0A077QNH0"/>
<comment type="catalytic activity">
    <reaction evidence="4">
        <text>L-threonyl-[protein] + acetyl-CoA = O-acetyl-L-threonyl-[protein] + CoA</text>
        <dbReference type="Rhea" id="RHEA:65340"/>
        <dbReference type="Rhea" id="RHEA-COMP:11060"/>
        <dbReference type="Rhea" id="RHEA-COMP:16780"/>
        <dbReference type="ChEBI" id="CHEBI:30013"/>
        <dbReference type="ChEBI" id="CHEBI:57287"/>
        <dbReference type="ChEBI" id="CHEBI:57288"/>
        <dbReference type="ChEBI" id="CHEBI:141025"/>
    </reaction>
    <physiologicalReaction direction="left-to-right" evidence="4">
        <dbReference type="Rhea" id="RHEA:65341"/>
    </physiologicalReaction>
</comment>
<evidence type="ECO:0000256" key="3">
    <source>
        <dbReference type="ARBA" id="ARBA00023785"/>
    </source>
</evidence>
<dbReference type="InterPro" id="IPR005083">
    <property type="entry name" value="YopJ-like"/>
</dbReference>
<comment type="caution">
    <text evidence="6">The sequence shown here is derived from an EMBL/GenBank/DDBJ whole genome shotgun (WGS) entry which is preliminary data.</text>
</comment>
<evidence type="ECO:0000256" key="2">
    <source>
        <dbReference type="ARBA" id="ARBA00023315"/>
    </source>
</evidence>
<evidence type="ECO:0000256" key="1">
    <source>
        <dbReference type="ARBA" id="ARBA00022679"/>
    </source>
</evidence>
<comment type="catalytic activity">
    <reaction evidence="5">
        <text>L-seryl-[protein] + acetyl-CoA = O-acetyl-L-seryl-[protein] + CoA</text>
        <dbReference type="Rhea" id="RHEA:59392"/>
        <dbReference type="Rhea" id="RHEA-COMP:9863"/>
        <dbReference type="Rhea" id="RHEA-COMP:15352"/>
        <dbReference type="ChEBI" id="CHEBI:29999"/>
        <dbReference type="ChEBI" id="CHEBI:57287"/>
        <dbReference type="ChEBI" id="CHEBI:57288"/>
        <dbReference type="ChEBI" id="CHEBI:141128"/>
    </reaction>
    <physiologicalReaction direction="left-to-right" evidence="5">
        <dbReference type="Rhea" id="RHEA:59393"/>
    </physiologicalReaction>
</comment>
<comment type="similarity">
    <text evidence="3">Belongs to the acetyltransferase YopJ family.</text>
</comment>
<dbReference type="Proteomes" id="UP000028480">
    <property type="component" value="Unassembled WGS sequence"/>
</dbReference>